<dbReference type="InterPro" id="IPR023996">
    <property type="entry name" value="TonB-dep_OMP_SusC/RagA"/>
</dbReference>
<dbReference type="Gene3D" id="2.170.130.10">
    <property type="entry name" value="TonB-dependent receptor, plug domain"/>
    <property type="match status" value="1"/>
</dbReference>
<evidence type="ECO:0000256" key="1">
    <source>
        <dbReference type="ARBA" id="ARBA00004571"/>
    </source>
</evidence>
<evidence type="ECO:0000256" key="4">
    <source>
        <dbReference type="ARBA" id="ARBA00023077"/>
    </source>
</evidence>
<dbReference type="Pfam" id="PF00593">
    <property type="entry name" value="TonB_dep_Rec_b-barrel"/>
    <property type="match status" value="1"/>
</dbReference>
<feature type="domain" description="TonB-dependent receptor plug" evidence="8">
    <location>
        <begin position="121"/>
        <end position="245"/>
    </location>
</feature>
<dbReference type="InterPro" id="IPR036942">
    <property type="entry name" value="Beta-barrel_TonB_sf"/>
</dbReference>
<dbReference type="AlphaFoldDB" id="A0A5J4SG08"/>
<keyword evidence="6" id="KW-0998">Cell outer membrane</keyword>
<keyword evidence="3" id="KW-0812">Transmembrane</keyword>
<dbReference type="NCBIfam" id="TIGR04057">
    <property type="entry name" value="SusC_RagA_signa"/>
    <property type="match status" value="1"/>
</dbReference>
<gene>
    <name evidence="9" type="ORF">EZS27_007431</name>
</gene>
<keyword evidence="5" id="KW-0472">Membrane</keyword>
<comment type="subcellular location">
    <subcellularLocation>
        <location evidence="1">Cell outer membrane</location>
        <topology evidence="1">Multi-pass membrane protein</topology>
    </subcellularLocation>
</comment>
<evidence type="ECO:0000256" key="6">
    <source>
        <dbReference type="ARBA" id="ARBA00023237"/>
    </source>
</evidence>
<dbReference type="InterPro" id="IPR008969">
    <property type="entry name" value="CarboxyPept-like_regulatory"/>
</dbReference>
<dbReference type="InterPro" id="IPR023997">
    <property type="entry name" value="TonB-dep_OMP_SusC/RagA_CS"/>
</dbReference>
<keyword evidence="2" id="KW-0813">Transport</keyword>
<dbReference type="PROSITE" id="PS52016">
    <property type="entry name" value="TONB_DEPENDENT_REC_3"/>
    <property type="match status" value="1"/>
</dbReference>
<sequence length="1007" mass="111690">MSYFKMKVHWLFLLCVFVLPTISYAQKAITGSVTDRHGSPLTGASIIVQGTNKVTIADIDGNFSLNGMETGQVLVVSFLGYSTKEALIGQGTTYTIVLEENNMVLENVVITALGIKKERKALTYNVQEIPAQELTKAKSASFVNSLVGKVAGATINSSSSGVGGSTRVIMRGVKSLFGSNNALYVIDGMPLPELKTSQPEGFYETPDGGDGDGISNINPDDIANITVLTGAAAAALYGNMGSNGVVLITTKKGEAGKTRIAYSNNTNFDSPFVMPKFQNTYGAEAGSYNSWGDKMETPSSYKPADFFQTGFNTVNSLTVSGGTERNQTFMSVSALNARGIVPNNNYNRYNFTVRNSTVLVKKGYKDILNLDLNFSYIKQNDQNMISQGRYYNPLVPVYLFPPSDDITKYQMYETYNVERGFRTQNWHYGDLGLNAQNPYWIVNRNMFNNARDRFMLGAALKYTITDWLNVTGRTHYDRMAMNYTRKIYASSSTLFASNFGNYLDTKTDTKYFYGDVIANMNFRWNDFSLTANLGTSILDNNYNSSGFEGHLMNVANWFHALNVDMNNHGFMNQEIYRDQTQSVFATAQAGYKSVYLDVTARNDWASTFAGTNTRSFFYPSVGLSAVISDLVDINRDILSFFKVRGSYSEVGSPPLRYITFRQNVKEKEGGSPLPETYGVKPATNLKPERTKAFELGANFILFKDKVTLDVTYYNTNTYNQLFLRELSPTFSGYKAEYVNAGKVNNYGLELSASLKQKLGPVDWRLGLTYSLNVNEIKELLPDEDQLDIMTVGTYKSRLVKGGSVGDIYSNGLRTDHEGNIFVDATQGTIAPDYETWYKLGNTEPKYNLGISNGFQYKGFNLDFLITARVGGVGTSATQALMDQFGVSQATADARDAGGVPVNYGEITPFNWYSIVAGGQTGLLTYYTYSLTNVRLKQMSISYTLPSKLFKDKLDITLSLTGQNLLMFYCKAPFDPELTSSTGTYFQGFEYFTQPSARSFGFGVNVKF</sequence>
<dbReference type="Gene3D" id="2.40.170.20">
    <property type="entry name" value="TonB-dependent receptor, beta-barrel domain"/>
    <property type="match status" value="1"/>
</dbReference>
<dbReference type="EMBL" id="SNRY01000192">
    <property type="protein sequence ID" value="KAA6344967.1"/>
    <property type="molecule type" value="Genomic_DNA"/>
</dbReference>
<protein>
    <submittedName>
        <fullName evidence="9">TonB-dependent receptor SusC</fullName>
    </submittedName>
</protein>
<keyword evidence="4" id="KW-0798">TonB box</keyword>
<reference evidence="9" key="1">
    <citation type="submission" date="2019-03" db="EMBL/GenBank/DDBJ databases">
        <title>Single cell metagenomics reveals metabolic interactions within the superorganism composed of flagellate Streblomastix strix and complex community of Bacteroidetes bacteria on its surface.</title>
        <authorList>
            <person name="Treitli S.C."/>
            <person name="Kolisko M."/>
            <person name="Husnik F."/>
            <person name="Keeling P."/>
            <person name="Hampl V."/>
        </authorList>
    </citation>
    <scope>NUCLEOTIDE SEQUENCE</scope>
    <source>
        <strain evidence="9">STM</strain>
    </source>
</reference>
<dbReference type="InterPro" id="IPR012910">
    <property type="entry name" value="Plug_dom"/>
</dbReference>
<evidence type="ECO:0000256" key="2">
    <source>
        <dbReference type="ARBA" id="ARBA00022448"/>
    </source>
</evidence>
<dbReference type="InterPro" id="IPR039426">
    <property type="entry name" value="TonB-dep_rcpt-like"/>
</dbReference>
<dbReference type="Pfam" id="PF13715">
    <property type="entry name" value="CarbopepD_reg_2"/>
    <property type="match status" value="1"/>
</dbReference>
<comment type="caution">
    <text evidence="9">The sequence shown here is derived from an EMBL/GenBank/DDBJ whole genome shotgun (WGS) entry which is preliminary data.</text>
</comment>
<accession>A0A5J4SG08</accession>
<feature type="domain" description="TonB-dependent receptor-like beta-barrel" evidence="7">
    <location>
        <begin position="419"/>
        <end position="780"/>
    </location>
</feature>
<evidence type="ECO:0000313" key="9">
    <source>
        <dbReference type="EMBL" id="KAA6344967.1"/>
    </source>
</evidence>
<evidence type="ECO:0000256" key="5">
    <source>
        <dbReference type="ARBA" id="ARBA00023136"/>
    </source>
</evidence>
<dbReference type="Gene3D" id="2.60.40.1120">
    <property type="entry name" value="Carboxypeptidase-like, regulatory domain"/>
    <property type="match status" value="1"/>
</dbReference>
<dbReference type="NCBIfam" id="TIGR04056">
    <property type="entry name" value="OMP_RagA_SusC"/>
    <property type="match status" value="1"/>
</dbReference>
<evidence type="ECO:0000259" key="7">
    <source>
        <dbReference type="Pfam" id="PF00593"/>
    </source>
</evidence>
<evidence type="ECO:0000259" key="8">
    <source>
        <dbReference type="Pfam" id="PF07715"/>
    </source>
</evidence>
<dbReference type="SUPFAM" id="SSF56935">
    <property type="entry name" value="Porins"/>
    <property type="match status" value="1"/>
</dbReference>
<evidence type="ECO:0000256" key="3">
    <source>
        <dbReference type="ARBA" id="ARBA00022692"/>
    </source>
</evidence>
<keyword evidence="9" id="KW-0675">Receptor</keyword>
<dbReference type="GO" id="GO:0009279">
    <property type="term" value="C:cell outer membrane"/>
    <property type="evidence" value="ECO:0007669"/>
    <property type="project" value="UniProtKB-SubCell"/>
</dbReference>
<dbReference type="Pfam" id="PF07715">
    <property type="entry name" value="Plug"/>
    <property type="match status" value="1"/>
</dbReference>
<dbReference type="SUPFAM" id="SSF49464">
    <property type="entry name" value="Carboxypeptidase regulatory domain-like"/>
    <property type="match status" value="1"/>
</dbReference>
<organism evidence="9">
    <name type="scientific">termite gut metagenome</name>
    <dbReference type="NCBI Taxonomy" id="433724"/>
    <lineage>
        <taxon>unclassified sequences</taxon>
        <taxon>metagenomes</taxon>
        <taxon>organismal metagenomes</taxon>
    </lineage>
</organism>
<dbReference type="InterPro" id="IPR000531">
    <property type="entry name" value="Beta-barrel_TonB"/>
</dbReference>
<proteinExistence type="predicted"/>
<name>A0A5J4SG08_9ZZZZ</name>
<dbReference type="InterPro" id="IPR037066">
    <property type="entry name" value="Plug_dom_sf"/>
</dbReference>